<accession>A0A5N6TF50</accession>
<name>A0A5N6TF50_ASPAV</name>
<keyword evidence="2" id="KW-1185">Reference proteome</keyword>
<dbReference type="EMBL" id="ML742408">
    <property type="protein sequence ID" value="KAE8144962.1"/>
    <property type="molecule type" value="Genomic_DNA"/>
</dbReference>
<reference evidence="1 2" key="1">
    <citation type="submission" date="2019-04" db="EMBL/GenBank/DDBJ databases">
        <title>Friends and foes A comparative genomics study of 23 Aspergillus species from section Flavi.</title>
        <authorList>
            <consortium name="DOE Joint Genome Institute"/>
            <person name="Kjaerbolling I."/>
            <person name="Vesth T."/>
            <person name="Frisvad J.C."/>
            <person name="Nybo J.L."/>
            <person name="Theobald S."/>
            <person name="Kildgaard S."/>
            <person name="Isbrandt T."/>
            <person name="Kuo A."/>
            <person name="Sato A."/>
            <person name="Lyhne E.K."/>
            <person name="Kogle M.E."/>
            <person name="Wiebenga A."/>
            <person name="Kun R.S."/>
            <person name="Lubbers R.J."/>
            <person name="Makela M.R."/>
            <person name="Barry K."/>
            <person name="Chovatia M."/>
            <person name="Clum A."/>
            <person name="Daum C."/>
            <person name="Haridas S."/>
            <person name="He G."/>
            <person name="LaButti K."/>
            <person name="Lipzen A."/>
            <person name="Mondo S."/>
            <person name="Riley R."/>
            <person name="Salamov A."/>
            <person name="Simmons B.A."/>
            <person name="Magnuson J.K."/>
            <person name="Henrissat B."/>
            <person name="Mortensen U.H."/>
            <person name="Larsen T.O."/>
            <person name="Devries R.P."/>
            <person name="Grigoriev I.V."/>
            <person name="Machida M."/>
            <person name="Baker S.E."/>
            <person name="Andersen M.R."/>
        </authorList>
    </citation>
    <scope>NUCLEOTIDE SEQUENCE [LARGE SCALE GENOMIC DNA]</scope>
    <source>
        <strain evidence="1 2">IBT 18842</strain>
    </source>
</reference>
<sequence>MITNCFLLDTLIACTFVFSVSWLYRAVVCCRANASVVRNYIELSMVERLCFYRVCTHVGIVICSDITQQVIYHSEILYRSSRYITIGSRY</sequence>
<evidence type="ECO:0000313" key="2">
    <source>
        <dbReference type="Proteomes" id="UP000325780"/>
    </source>
</evidence>
<dbReference type="Proteomes" id="UP000325780">
    <property type="component" value="Unassembled WGS sequence"/>
</dbReference>
<gene>
    <name evidence="1" type="ORF">BDV25DRAFT_79947</name>
</gene>
<proteinExistence type="predicted"/>
<evidence type="ECO:0000313" key="1">
    <source>
        <dbReference type="EMBL" id="KAE8144962.1"/>
    </source>
</evidence>
<organism evidence="1 2">
    <name type="scientific">Aspergillus avenaceus</name>
    <dbReference type="NCBI Taxonomy" id="36643"/>
    <lineage>
        <taxon>Eukaryota</taxon>
        <taxon>Fungi</taxon>
        <taxon>Dikarya</taxon>
        <taxon>Ascomycota</taxon>
        <taxon>Pezizomycotina</taxon>
        <taxon>Eurotiomycetes</taxon>
        <taxon>Eurotiomycetidae</taxon>
        <taxon>Eurotiales</taxon>
        <taxon>Aspergillaceae</taxon>
        <taxon>Aspergillus</taxon>
        <taxon>Aspergillus subgen. Circumdati</taxon>
    </lineage>
</organism>
<dbReference type="AlphaFoldDB" id="A0A5N6TF50"/>
<protein>
    <submittedName>
        <fullName evidence="1">Uncharacterized protein</fullName>
    </submittedName>
</protein>